<dbReference type="InterPro" id="IPR002347">
    <property type="entry name" value="SDR_fam"/>
</dbReference>
<name>A0A0G4J5Y1_PLABS</name>
<evidence type="ECO:0000256" key="4">
    <source>
        <dbReference type="ARBA" id="ARBA00023002"/>
    </source>
</evidence>
<dbReference type="PANTHER" id="PTHR15104">
    <property type="entry name" value="DIHYDROPTERIDINE REDUCTASE"/>
    <property type="match status" value="1"/>
</dbReference>
<dbReference type="GO" id="GO:0004155">
    <property type="term" value="F:6,7-dihydropteridine reductase activity"/>
    <property type="evidence" value="ECO:0007669"/>
    <property type="project" value="TreeGrafter"/>
</dbReference>
<keyword evidence="3" id="KW-0521">NADP</keyword>
<feature type="signal peptide" evidence="5">
    <location>
        <begin position="1"/>
        <end position="19"/>
    </location>
</feature>
<dbReference type="OrthoDB" id="1204at2759"/>
<keyword evidence="7" id="KW-1185">Reference proteome</keyword>
<evidence type="ECO:0000256" key="2">
    <source>
        <dbReference type="ARBA" id="ARBA00011738"/>
    </source>
</evidence>
<accession>A0A0G4J5Y1</accession>
<organism evidence="6 7">
    <name type="scientific">Plasmodiophora brassicae</name>
    <name type="common">Clubroot disease agent</name>
    <dbReference type="NCBI Taxonomy" id="37360"/>
    <lineage>
        <taxon>Eukaryota</taxon>
        <taxon>Sar</taxon>
        <taxon>Rhizaria</taxon>
        <taxon>Endomyxa</taxon>
        <taxon>Phytomyxea</taxon>
        <taxon>Plasmodiophorida</taxon>
        <taxon>Plasmodiophoridae</taxon>
        <taxon>Plasmodiophora</taxon>
    </lineage>
</organism>
<dbReference type="PANTHER" id="PTHR15104:SF0">
    <property type="entry name" value="DIHYDROPTERIDINE REDUCTASE"/>
    <property type="match status" value="1"/>
</dbReference>
<dbReference type="InterPro" id="IPR036291">
    <property type="entry name" value="NAD(P)-bd_dom_sf"/>
</dbReference>
<comment type="subunit">
    <text evidence="2">Homodimer.</text>
</comment>
<keyword evidence="4" id="KW-0560">Oxidoreductase</keyword>
<dbReference type="GO" id="GO:0005737">
    <property type="term" value="C:cytoplasm"/>
    <property type="evidence" value="ECO:0007669"/>
    <property type="project" value="TreeGrafter"/>
</dbReference>
<dbReference type="Proteomes" id="UP000039324">
    <property type="component" value="Unassembled WGS sequence"/>
</dbReference>
<evidence type="ECO:0000256" key="1">
    <source>
        <dbReference type="ARBA" id="ARBA00006484"/>
    </source>
</evidence>
<dbReference type="EMBL" id="CDSF01000133">
    <property type="protein sequence ID" value="CEP02661.1"/>
    <property type="molecule type" value="Genomic_DNA"/>
</dbReference>
<gene>
    <name evidence="6" type="ORF">PBRA_002629</name>
</gene>
<proteinExistence type="inferred from homology"/>
<evidence type="ECO:0000256" key="3">
    <source>
        <dbReference type="ARBA" id="ARBA00022857"/>
    </source>
</evidence>
<dbReference type="SUPFAM" id="SSF51735">
    <property type="entry name" value="NAD(P)-binding Rossmann-fold domains"/>
    <property type="match status" value="1"/>
</dbReference>
<evidence type="ECO:0000313" key="7">
    <source>
        <dbReference type="Proteomes" id="UP000039324"/>
    </source>
</evidence>
<dbReference type="STRING" id="37360.A0A0G4J5Y1"/>
<dbReference type="Gene3D" id="3.40.50.720">
    <property type="entry name" value="NAD(P)-binding Rossmann-like Domain"/>
    <property type="match status" value="1"/>
</dbReference>
<reference evidence="6 7" key="1">
    <citation type="submission" date="2015-02" db="EMBL/GenBank/DDBJ databases">
        <authorList>
            <person name="Chooi Y.-H."/>
        </authorList>
    </citation>
    <scope>NUCLEOTIDE SEQUENCE [LARGE SCALE GENOMIC DNA]</scope>
    <source>
        <strain evidence="6">E3</strain>
    </source>
</reference>
<dbReference type="AlphaFoldDB" id="A0A0G4J5Y1"/>
<dbReference type="GO" id="GO:0070402">
    <property type="term" value="F:NADPH binding"/>
    <property type="evidence" value="ECO:0007669"/>
    <property type="project" value="TreeGrafter"/>
</dbReference>
<dbReference type="GO" id="GO:0006729">
    <property type="term" value="P:tetrahydrobiopterin biosynthetic process"/>
    <property type="evidence" value="ECO:0007669"/>
    <property type="project" value="TreeGrafter"/>
</dbReference>
<keyword evidence="5" id="KW-0732">Signal</keyword>
<evidence type="ECO:0000313" key="6">
    <source>
        <dbReference type="EMBL" id="CEP02661.1"/>
    </source>
</evidence>
<sequence>MGAGLVAWALADWVQVGGAGSLGGAVIRTFQKVGWHVTSADVRAGSGADVDIVLSKCHTPALHAEQILDGLPGVNAVVHVAGAWVGGAIHKKDVLKNAIAMFNINTASALVAAHVASHSLLPGNLLMLTGALPCLYPTPAMLAYGMSKNSIHYLVRCLVESELGVKVACILPQTLDTPSNREAMPKADTTTWTPVYHVAERIVDWAEDPRTVTQGAFYAVVTEKNRTIFNTVDPKDHF</sequence>
<dbReference type="GO" id="GO:0070404">
    <property type="term" value="F:NADH binding"/>
    <property type="evidence" value="ECO:0007669"/>
    <property type="project" value="TreeGrafter"/>
</dbReference>
<feature type="chain" id="PRO_5005193547" description="NAD-dependent epimerase/dehydratase domain-containing protein" evidence="5">
    <location>
        <begin position="20"/>
        <end position="238"/>
    </location>
</feature>
<dbReference type="OMA" id="KNYWVGS"/>
<comment type="similarity">
    <text evidence="1">Belongs to the short-chain dehydrogenases/reductases (SDR) family.</text>
</comment>
<protein>
    <recommendedName>
        <fullName evidence="8">NAD-dependent epimerase/dehydratase domain-containing protein</fullName>
    </recommendedName>
</protein>
<evidence type="ECO:0008006" key="8">
    <source>
        <dbReference type="Google" id="ProtNLM"/>
    </source>
</evidence>
<evidence type="ECO:0000256" key="5">
    <source>
        <dbReference type="SAM" id="SignalP"/>
    </source>
</evidence>
<dbReference type="Pfam" id="PF00106">
    <property type="entry name" value="adh_short"/>
    <property type="match status" value="1"/>
</dbReference>
<dbReference type="GO" id="GO:0006559">
    <property type="term" value="P:L-phenylalanine catabolic process"/>
    <property type="evidence" value="ECO:0007669"/>
    <property type="project" value="TreeGrafter"/>
</dbReference>